<evidence type="ECO:0000313" key="3">
    <source>
        <dbReference type="Proteomes" id="UP000182814"/>
    </source>
</evidence>
<protein>
    <submittedName>
        <fullName evidence="2">Uncharacterized protein</fullName>
    </submittedName>
</protein>
<organism evidence="2 3">
    <name type="scientific">Pseudomonas lini</name>
    <dbReference type="NCBI Taxonomy" id="163011"/>
    <lineage>
        <taxon>Bacteria</taxon>
        <taxon>Pseudomonadati</taxon>
        <taxon>Pseudomonadota</taxon>
        <taxon>Gammaproteobacteria</taxon>
        <taxon>Pseudomonadales</taxon>
        <taxon>Pseudomonadaceae</taxon>
        <taxon>Pseudomonas</taxon>
    </lineage>
</organism>
<dbReference type="AlphaFoldDB" id="A0A0J6H8V4"/>
<reference evidence="3" key="1">
    <citation type="submission" date="2016-10" db="EMBL/GenBank/DDBJ databases">
        <authorList>
            <person name="Varghese N."/>
            <person name="Submissions S."/>
        </authorList>
    </citation>
    <scope>NUCLEOTIDE SEQUENCE [LARGE SCALE GENOMIC DNA]</scope>
    <source>
        <strain evidence="3">BS3782</strain>
    </source>
</reference>
<evidence type="ECO:0000313" key="4">
    <source>
        <dbReference type="Proteomes" id="UP000434925"/>
    </source>
</evidence>
<sequence length="113" mass="12305">MAEVMKVVDVDLKILKSNPPQLHISAIGLVGTAGWTNPRLEPRVYIQFPPDGIQDFDFVADPPQGTVIQVVLPIDASKLWKEPPLDKLKGVRVHSASNSIEAHLKSSRSLACG</sequence>
<proteinExistence type="predicted"/>
<dbReference type="RefSeq" id="WP_048395175.1">
    <property type="nucleotide sequence ID" value="NZ_JYLB01000003.1"/>
</dbReference>
<dbReference type="EMBL" id="LT629746">
    <property type="protein sequence ID" value="SDT54714.1"/>
    <property type="molecule type" value="Genomic_DNA"/>
</dbReference>
<dbReference type="Proteomes" id="UP000182814">
    <property type="component" value="Chromosome I"/>
</dbReference>
<evidence type="ECO:0000313" key="2">
    <source>
        <dbReference type="EMBL" id="SDT54714.1"/>
    </source>
</evidence>
<gene>
    <name evidence="1" type="ORF">F7R14_27275</name>
    <name evidence="2" type="ORF">SAMN04490191_5100</name>
</gene>
<evidence type="ECO:0000313" key="1">
    <source>
        <dbReference type="EMBL" id="KAB0498244.1"/>
    </source>
</evidence>
<dbReference type="EMBL" id="VZPO01000013">
    <property type="protein sequence ID" value="KAB0498244.1"/>
    <property type="molecule type" value="Genomic_DNA"/>
</dbReference>
<keyword evidence="3" id="KW-1185">Reference proteome</keyword>
<dbReference type="PATRIC" id="fig|163011.3.peg.3395"/>
<name>A0A0J6H8V4_9PSED</name>
<reference evidence="1 4" key="3">
    <citation type="submission" date="2019-09" db="EMBL/GenBank/DDBJ databases">
        <title>Draft genome sequences of 48 bacterial type strains from the CCUG.</title>
        <authorList>
            <person name="Tunovic T."/>
            <person name="Pineiro-Iglesias B."/>
            <person name="Unosson C."/>
            <person name="Inganas E."/>
            <person name="Ohlen M."/>
            <person name="Cardew S."/>
            <person name="Jensie-Markopoulos S."/>
            <person name="Salva-Serra F."/>
            <person name="Jaen-Luchoro D."/>
            <person name="Karlsson R."/>
            <person name="Svensson-Stadler L."/>
            <person name="Chun J."/>
            <person name="Moore E."/>
        </authorList>
    </citation>
    <scope>NUCLEOTIDE SEQUENCE [LARGE SCALE GENOMIC DNA]</scope>
    <source>
        <strain evidence="1 4">CCUG 51522</strain>
    </source>
</reference>
<reference evidence="2" key="2">
    <citation type="submission" date="2016-10" db="EMBL/GenBank/DDBJ databases">
        <authorList>
            <person name="de Groot N.N."/>
        </authorList>
    </citation>
    <scope>NUCLEOTIDE SEQUENCE [LARGE SCALE GENOMIC DNA]</scope>
    <source>
        <strain evidence="2">BS3782</strain>
    </source>
</reference>
<dbReference type="Proteomes" id="UP000434925">
    <property type="component" value="Unassembled WGS sequence"/>
</dbReference>
<accession>A0A0J6H8V4</accession>